<feature type="non-terminal residue" evidence="1">
    <location>
        <position position="22"/>
    </location>
</feature>
<evidence type="ECO:0000313" key="2">
    <source>
        <dbReference type="Proteomes" id="UP000676336"/>
    </source>
</evidence>
<dbReference type="Proteomes" id="UP000676336">
    <property type="component" value="Unassembled WGS sequence"/>
</dbReference>
<protein>
    <submittedName>
        <fullName evidence="1">Uncharacterized protein</fullName>
    </submittedName>
</protein>
<proteinExistence type="predicted"/>
<dbReference type="AlphaFoldDB" id="A0A8S3GLA3"/>
<accession>A0A8S3GLA3</accession>
<evidence type="ECO:0000313" key="1">
    <source>
        <dbReference type="EMBL" id="CAF5168359.1"/>
    </source>
</evidence>
<name>A0A8S3GLA3_9BILA</name>
<dbReference type="EMBL" id="CAJOBI010306488">
    <property type="protein sequence ID" value="CAF5168359.1"/>
    <property type="molecule type" value="Genomic_DNA"/>
</dbReference>
<gene>
    <name evidence="1" type="ORF">SMN809_LOCUS65231</name>
</gene>
<comment type="caution">
    <text evidence="1">The sequence shown here is derived from an EMBL/GenBank/DDBJ whole genome shotgun (WGS) entry which is preliminary data.</text>
</comment>
<sequence>MLPQEETLDILMTFLHAHGYRK</sequence>
<reference evidence="1" key="1">
    <citation type="submission" date="2021-02" db="EMBL/GenBank/DDBJ databases">
        <authorList>
            <person name="Nowell W R."/>
        </authorList>
    </citation>
    <scope>NUCLEOTIDE SEQUENCE</scope>
</reference>
<organism evidence="1 2">
    <name type="scientific">Rotaria magnacalcarata</name>
    <dbReference type="NCBI Taxonomy" id="392030"/>
    <lineage>
        <taxon>Eukaryota</taxon>
        <taxon>Metazoa</taxon>
        <taxon>Spiralia</taxon>
        <taxon>Gnathifera</taxon>
        <taxon>Rotifera</taxon>
        <taxon>Eurotatoria</taxon>
        <taxon>Bdelloidea</taxon>
        <taxon>Philodinida</taxon>
        <taxon>Philodinidae</taxon>
        <taxon>Rotaria</taxon>
    </lineage>
</organism>